<feature type="transmembrane region" description="Helical" evidence="6">
    <location>
        <begin position="138"/>
        <end position="158"/>
    </location>
</feature>
<evidence type="ECO:0000256" key="6">
    <source>
        <dbReference type="SAM" id="Phobius"/>
    </source>
</evidence>
<feature type="region of interest" description="Disordered" evidence="5">
    <location>
        <begin position="307"/>
        <end position="337"/>
    </location>
</feature>
<feature type="transmembrane region" description="Helical" evidence="6">
    <location>
        <begin position="212"/>
        <end position="237"/>
    </location>
</feature>
<dbReference type="GO" id="GO:0016020">
    <property type="term" value="C:membrane"/>
    <property type="evidence" value="ECO:0007669"/>
    <property type="project" value="UniProtKB-SubCell"/>
</dbReference>
<keyword evidence="3 6" id="KW-1133">Transmembrane helix</keyword>
<dbReference type="SUPFAM" id="SSF81321">
    <property type="entry name" value="Family A G protein-coupled receptor-like"/>
    <property type="match status" value="1"/>
</dbReference>
<dbReference type="InterPro" id="IPR052954">
    <property type="entry name" value="GPCR-Ligand_Int"/>
</dbReference>
<reference evidence="8" key="1">
    <citation type="submission" date="2019-05" db="EMBL/GenBank/DDBJ databases">
        <title>Annotation for the trematode Fasciolopsis buski.</title>
        <authorList>
            <person name="Choi Y.-J."/>
        </authorList>
    </citation>
    <scope>NUCLEOTIDE SEQUENCE</scope>
    <source>
        <strain evidence="8">HT</strain>
        <tissue evidence="8">Whole worm</tissue>
    </source>
</reference>
<keyword evidence="2 6" id="KW-0812">Transmembrane</keyword>
<dbReference type="Gene3D" id="1.20.1070.10">
    <property type="entry name" value="Rhodopsin 7-helix transmembrane proteins"/>
    <property type="match status" value="1"/>
</dbReference>
<evidence type="ECO:0000256" key="3">
    <source>
        <dbReference type="ARBA" id="ARBA00022989"/>
    </source>
</evidence>
<name>A0A8E0RJE7_9TREM</name>
<proteinExistence type="predicted"/>
<dbReference type="Proteomes" id="UP000728185">
    <property type="component" value="Unassembled WGS sequence"/>
</dbReference>
<dbReference type="PROSITE" id="PS50262">
    <property type="entry name" value="G_PROTEIN_RECEP_F1_2"/>
    <property type="match status" value="1"/>
</dbReference>
<dbReference type="GO" id="GO:0004930">
    <property type="term" value="F:G protein-coupled receptor activity"/>
    <property type="evidence" value="ECO:0007669"/>
    <property type="project" value="InterPro"/>
</dbReference>
<comment type="caution">
    <text evidence="8">The sequence shown here is derived from an EMBL/GenBank/DDBJ whole genome shotgun (WGS) entry which is preliminary data.</text>
</comment>
<keyword evidence="4 6" id="KW-0472">Membrane</keyword>
<feature type="transmembrane region" description="Helical" evidence="6">
    <location>
        <begin position="20"/>
        <end position="44"/>
    </location>
</feature>
<dbReference type="InterPro" id="IPR017452">
    <property type="entry name" value="GPCR_Rhodpsn_7TM"/>
</dbReference>
<dbReference type="EMBL" id="LUCM01011148">
    <property type="protein sequence ID" value="KAA0184363.1"/>
    <property type="molecule type" value="Genomic_DNA"/>
</dbReference>
<evidence type="ECO:0000256" key="2">
    <source>
        <dbReference type="ARBA" id="ARBA00022692"/>
    </source>
</evidence>
<sequence length="430" mass="49038">MSDLWDMTDELFSSFYLFHLTVQYIMLSILLVGLVGNTLALLTLYRHRGLFLSCRVYLFSVLGFDQAVLLFGPLCEFINAWWGQNIEDQHWFVCKLFNFGGVSASYLSVWTIVLFTVERTIALLHPLRNYAQYLQKHAVKVICFATTVICLLTAHFFVTIDLIGVDLIMGNQTDSFQRNETSGLTRVQYPRCDFSAYYVRNGFKHMWTLVDALLYCYVPFCLVIVLNIICFATVYGANKKRKHLVQLRKSEHLSIINKPLMIRSIRSITLKLMRKGTHVQDETSEHLNQTVPEAREIISAGFGAAEEEPGPDVVDFDNPPIPATQTASRREGLMKSSTSRSWNRRTHVLLLISGIFLLTTAPVVIVKTIITCGHVTPSSDQIFQLYAADRIASLFMYVTHASNFYIYLASGVRFRQAFRETTRGLFVLCK</sequence>
<dbReference type="OrthoDB" id="9990906at2759"/>
<evidence type="ECO:0000313" key="9">
    <source>
        <dbReference type="Proteomes" id="UP000728185"/>
    </source>
</evidence>
<evidence type="ECO:0000256" key="5">
    <source>
        <dbReference type="SAM" id="MobiDB-lite"/>
    </source>
</evidence>
<dbReference type="PANTHER" id="PTHR46641">
    <property type="entry name" value="FMRFAMIDE RECEPTOR-RELATED"/>
    <property type="match status" value="1"/>
</dbReference>
<keyword evidence="9" id="KW-1185">Reference proteome</keyword>
<organism evidence="8 9">
    <name type="scientific">Fasciolopsis buskii</name>
    <dbReference type="NCBI Taxonomy" id="27845"/>
    <lineage>
        <taxon>Eukaryota</taxon>
        <taxon>Metazoa</taxon>
        <taxon>Spiralia</taxon>
        <taxon>Lophotrochozoa</taxon>
        <taxon>Platyhelminthes</taxon>
        <taxon>Trematoda</taxon>
        <taxon>Digenea</taxon>
        <taxon>Plagiorchiida</taxon>
        <taxon>Echinostomata</taxon>
        <taxon>Echinostomatoidea</taxon>
        <taxon>Fasciolidae</taxon>
        <taxon>Fasciolopsis</taxon>
    </lineage>
</organism>
<evidence type="ECO:0000256" key="4">
    <source>
        <dbReference type="ARBA" id="ARBA00023136"/>
    </source>
</evidence>
<feature type="transmembrane region" description="Helical" evidence="6">
    <location>
        <begin position="56"/>
        <end position="82"/>
    </location>
</feature>
<dbReference type="AlphaFoldDB" id="A0A8E0RJE7"/>
<dbReference type="Pfam" id="PF00001">
    <property type="entry name" value="7tm_1"/>
    <property type="match status" value="1"/>
</dbReference>
<evidence type="ECO:0000313" key="8">
    <source>
        <dbReference type="EMBL" id="KAA0184363.1"/>
    </source>
</evidence>
<dbReference type="PANTHER" id="PTHR46641:SF25">
    <property type="entry name" value="CNMAMIDE RECEPTOR-RELATED"/>
    <property type="match status" value="1"/>
</dbReference>
<dbReference type="PRINTS" id="PR00237">
    <property type="entry name" value="GPCRRHODOPSN"/>
</dbReference>
<feature type="transmembrane region" description="Helical" evidence="6">
    <location>
        <begin position="97"/>
        <end position="117"/>
    </location>
</feature>
<accession>A0A8E0RJE7</accession>
<feature type="transmembrane region" description="Helical" evidence="6">
    <location>
        <begin position="348"/>
        <end position="370"/>
    </location>
</feature>
<protein>
    <recommendedName>
        <fullName evidence="7">G-protein coupled receptors family 1 profile domain-containing protein</fullName>
    </recommendedName>
</protein>
<dbReference type="InterPro" id="IPR000276">
    <property type="entry name" value="GPCR_Rhodpsn"/>
</dbReference>
<feature type="transmembrane region" description="Helical" evidence="6">
    <location>
        <begin position="390"/>
        <end position="409"/>
    </location>
</feature>
<feature type="domain" description="G-protein coupled receptors family 1 profile" evidence="7">
    <location>
        <begin position="36"/>
        <end position="407"/>
    </location>
</feature>
<gene>
    <name evidence="8" type="ORF">FBUS_04741</name>
</gene>
<evidence type="ECO:0000256" key="1">
    <source>
        <dbReference type="ARBA" id="ARBA00004370"/>
    </source>
</evidence>
<evidence type="ECO:0000259" key="7">
    <source>
        <dbReference type="PROSITE" id="PS50262"/>
    </source>
</evidence>
<comment type="subcellular location">
    <subcellularLocation>
        <location evidence="1">Membrane</location>
    </subcellularLocation>
</comment>